<evidence type="ECO:0000313" key="2">
    <source>
        <dbReference type="Proteomes" id="UP000252893"/>
    </source>
</evidence>
<proteinExistence type="predicted"/>
<dbReference type="InterPro" id="IPR012349">
    <property type="entry name" value="Split_barrel_FMN-bd"/>
</dbReference>
<comment type="caution">
    <text evidence="1">The sequence shown here is derived from an EMBL/GenBank/DDBJ whole genome shotgun (WGS) entry which is preliminary data.</text>
</comment>
<dbReference type="OrthoDB" id="9814594at2"/>
<dbReference type="AlphaFoldDB" id="A0A366DXZ8"/>
<dbReference type="EMBL" id="QNRH01000004">
    <property type="protein sequence ID" value="RBO94755.1"/>
    <property type="molecule type" value="Genomic_DNA"/>
</dbReference>
<organism evidence="1 2">
    <name type="scientific">Pseudochrobactrum asaccharolyticum</name>
    <dbReference type="NCBI Taxonomy" id="354351"/>
    <lineage>
        <taxon>Bacteria</taxon>
        <taxon>Pseudomonadati</taxon>
        <taxon>Pseudomonadota</taxon>
        <taxon>Alphaproteobacteria</taxon>
        <taxon>Hyphomicrobiales</taxon>
        <taxon>Brucellaceae</taxon>
        <taxon>Pseudochrobactrum</taxon>
    </lineage>
</organism>
<sequence>MSEKKDVIQQTTDEARALALRLLTDATYGSLAVLDPATGRPSVTRVAITTDTDNTPLLLASGLATHTPALDANPVCSLLLGEPADKGDPLVHPRITLACVAEKFTRQHEGYQRLRDLFLQKRPKVKLYIDLGDFVIFRLNIESAGLNGGFGKAFHLKPEDILQSH</sequence>
<reference evidence="1 2" key="1">
    <citation type="submission" date="2018-06" db="EMBL/GenBank/DDBJ databases">
        <title>Genomic Encyclopedia of Type Strains, Phase IV (KMG-IV): sequencing the most valuable type-strain genomes for metagenomic binning, comparative biology and taxonomic classification.</title>
        <authorList>
            <person name="Goeker M."/>
        </authorList>
    </citation>
    <scope>NUCLEOTIDE SEQUENCE [LARGE SCALE GENOMIC DNA]</scope>
    <source>
        <strain evidence="1 2">DSM 25619</strain>
    </source>
</reference>
<dbReference type="SUPFAM" id="SSF50475">
    <property type="entry name" value="FMN-binding split barrel"/>
    <property type="match status" value="1"/>
</dbReference>
<keyword evidence="2" id="KW-1185">Reference proteome</keyword>
<gene>
    <name evidence="1" type="ORF">DFR47_104114</name>
</gene>
<dbReference type="Gene3D" id="2.30.110.10">
    <property type="entry name" value="Electron Transport, Fmn-binding Protein, Chain A"/>
    <property type="match status" value="1"/>
</dbReference>
<protein>
    <recommendedName>
        <fullName evidence="3">Pyridoxamine 5'-phosphate oxidase putative domain-containing protein</fullName>
    </recommendedName>
</protein>
<accession>A0A366DXZ8</accession>
<evidence type="ECO:0000313" key="1">
    <source>
        <dbReference type="EMBL" id="RBO94755.1"/>
    </source>
</evidence>
<name>A0A366DXZ8_9HYPH</name>
<evidence type="ECO:0008006" key="3">
    <source>
        <dbReference type="Google" id="ProtNLM"/>
    </source>
</evidence>
<dbReference type="RefSeq" id="WP_113944629.1">
    <property type="nucleotide sequence ID" value="NZ_JBHEEG010000001.1"/>
</dbReference>
<dbReference type="Proteomes" id="UP000252893">
    <property type="component" value="Unassembled WGS sequence"/>
</dbReference>